<dbReference type="SUPFAM" id="SSF52943">
    <property type="entry name" value="ATP synthase (F1-ATPase), gamma subunit"/>
    <property type="match status" value="1"/>
</dbReference>
<accession>A0A5C6F722</accession>
<comment type="subunit">
    <text evidence="10">F-type ATPases have 2 components, CF(1) - the catalytic core - and CF(0) - the membrane proton channel. CF(1) has five subunits: alpha(3), beta(3), gamma(1), delta(1), epsilon(1). CF(0) has three main subunits: a, b and c.</text>
</comment>
<evidence type="ECO:0000256" key="2">
    <source>
        <dbReference type="ARBA" id="ARBA00004170"/>
    </source>
</evidence>
<evidence type="ECO:0000256" key="5">
    <source>
        <dbReference type="ARBA" id="ARBA00022781"/>
    </source>
</evidence>
<dbReference type="GO" id="GO:0042777">
    <property type="term" value="P:proton motive force-driven plasma membrane ATP synthesis"/>
    <property type="evidence" value="ECO:0007669"/>
    <property type="project" value="UniProtKB-UniRule"/>
</dbReference>
<dbReference type="Pfam" id="PF00231">
    <property type="entry name" value="ATP-synt"/>
    <property type="match status" value="1"/>
</dbReference>
<dbReference type="Gene3D" id="1.10.287.80">
    <property type="entry name" value="ATP synthase, gamma subunit, helix hairpin domain"/>
    <property type="match status" value="1"/>
</dbReference>
<comment type="caution">
    <text evidence="11">The sequence shown here is derived from an EMBL/GenBank/DDBJ whole genome shotgun (WGS) entry which is preliminary data.</text>
</comment>
<protein>
    <recommendedName>
        <fullName evidence="10">ATP synthase gamma chain</fullName>
    </recommendedName>
    <alternativeName>
        <fullName evidence="10">ATP synthase F1 sector gamma subunit</fullName>
    </alternativeName>
    <alternativeName>
        <fullName evidence="10">F-ATPase gamma subunit</fullName>
    </alternativeName>
</protein>
<dbReference type="HAMAP" id="MF_00815">
    <property type="entry name" value="ATP_synth_gamma_bact"/>
    <property type="match status" value="1"/>
</dbReference>
<dbReference type="GO" id="GO:0046933">
    <property type="term" value="F:proton-transporting ATP synthase activity, rotational mechanism"/>
    <property type="evidence" value="ECO:0007669"/>
    <property type="project" value="UniProtKB-UniRule"/>
</dbReference>
<evidence type="ECO:0000256" key="1">
    <source>
        <dbReference type="ARBA" id="ARBA00003456"/>
    </source>
</evidence>
<comment type="function">
    <text evidence="1 10">Produces ATP from ADP in the presence of a proton gradient across the membrane. The gamma chain is believed to be important in regulating ATPase activity and the flow of protons through the CF(0) complex.</text>
</comment>
<comment type="similarity">
    <text evidence="3 10">Belongs to the ATPase gamma chain family.</text>
</comment>
<sequence>MANARALDKRRKSIRNIRKITRTMELIATARYKKAMDRAAAVTAYTDRLSKIVSSLAEAGTEVQHPLLEKRENPEAVRVLVLSSNRGLCGGYNASVLRATMPLIRELKGSIDKVDVDVSGKRGINGLKFRGVATDQTYLQFEDQPAYAEVEKIADRYLEQYIAGEIDRLDVVYTKFISTSRQVATVQTLLPLGSLSDDDDERETSAGGPSVEYEFLPSAESILEEVVPTSFKAKLFKCFLDSAVSEQVARMIAMKGATESAGDMIKQLSMTYNRARQSQITGEIMEIIGGVEALEG</sequence>
<dbReference type="GO" id="GO:0005886">
    <property type="term" value="C:plasma membrane"/>
    <property type="evidence" value="ECO:0007669"/>
    <property type="project" value="UniProtKB-SubCell"/>
</dbReference>
<keyword evidence="7 10" id="KW-0472">Membrane</keyword>
<gene>
    <name evidence="11" type="primary">atpG_1</name>
    <name evidence="10" type="synonym">atpG</name>
    <name evidence="11" type="ORF">Poly59_15780</name>
</gene>
<keyword evidence="4 10" id="KW-0813">Transport</keyword>
<dbReference type="EMBL" id="SJPX01000002">
    <property type="protein sequence ID" value="TWU55281.1"/>
    <property type="molecule type" value="Genomic_DNA"/>
</dbReference>
<reference evidence="11 12" key="1">
    <citation type="submission" date="2019-02" db="EMBL/GenBank/DDBJ databases">
        <title>Deep-cultivation of Planctomycetes and their phenomic and genomic characterization uncovers novel biology.</title>
        <authorList>
            <person name="Wiegand S."/>
            <person name="Jogler M."/>
            <person name="Boedeker C."/>
            <person name="Pinto D."/>
            <person name="Vollmers J."/>
            <person name="Rivas-Marin E."/>
            <person name="Kohn T."/>
            <person name="Peeters S.H."/>
            <person name="Heuer A."/>
            <person name="Rast P."/>
            <person name="Oberbeckmann S."/>
            <person name="Bunk B."/>
            <person name="Jeske O."/>
            <person name="Meyerdierks A."/>
            <person name="Storesund J.E."/>
            <person name="Kallscheuer N."/>
            <person name="Luecker S."/>
            <person name="Lage O.M."/>
            <person name="Pohl T."/>
            <person name="Merkel B.J."/>
            <person name="Hornburger P."/>
            <person name="Mueller R.-W."/>
            <person name="Bruemmer F."/>
            <person name="Labrenz M."/>
            <person name="Spormann A.M."/>
            <person name="Op Den Camp H."/>
            <person name="Overmann J."/>
            <person name="Amann R."/>
            <person name="Jetten M.S.M."/>
            <person name="Mascher T."/>
            <person name="Medema M.H."/>
            <person name="Devos D.P."/>
            <person name="Kaster A.-K."/>
            <person name="Ovreas L."/>
            <person name="Rohde M."/>
            <person name="Galperin M.Y."/>
            <person name="Jogler C."/>
        </authorList>
    </citation>
    <scope>NUCLEOTIDE SEQUENCE [LARGE SCALE GENOMIC DNA]</scope>
    <source>
        <strain evidence="11 12">Poly59</strain>
    </source>
</reference>
<dbReference type="GO" id="GO:0005524">
    <property type="term" value="F:ATP binding"/>
    <property type="evidence" value="ECO:0007669"/>
    <property type="project" value="UniProtKB-UniRule"/>
</dbReference>
<dbReference type="Proteomes" id="UP000317977">
    <property type="component" value="Unassembled WGS sequence"/>
</dbReference>
<dbReference type="OrthoDB" id="9812769at2"/>
<dbReference type="PANTHER" id="PTHR11693">
    <property type="entry name" value="ATP SYNTHASE GAMMA CHAIN"/>
    <property type="match status" value="1"/>
</dbReference>
<dbReference type="InterPro" id="IPR000131">
    <property type="entry name" value="ATP_synth_F1_gsu"/>
</dbReference>
<evidence type="ECO:0000313" key="12">
    <source>
        <dbReference type="Proteomes" id="UP000317977"/>
    </source>
</evidence>
<keyword evidence="8 10" id="KW-0139">CF(1)</keyword>
<evidence type="ECO:0000256" key="7">
    <source>
        <dbReference type="ARBA" id="ARBA00023136"/>
    </source>
</evidence>
<dbReference type="InterPro" id="IPR035968">
    <property type="entry name" value="ATP_synth_F1_ATPase_gsu"/>
</dbReference>
<evidence type="ECO:0000256" key="3">
    <source>
        <dbReference type="ARBA" id="ARBA00007681"/>
    </source>
</evidence>
<dbReference type="RefSeq" id="WP_146533499.1">
    <property type="nucleotide sequence ID" value="NZ_SJPX01000002.1"/>
</dbReference>
<evidence type="ECO:0000256" key="8">
    <source>
        <dbReference type="ARBA" id="ARBA00023196"/>
    </source>
</evidence>
<evidence type="ECO:0000256" key="4">
    <source>
        <dbReference type="ARBA" id="ARBA00022448"/>
    </source>
</evidence>
<dbReference type="CDD" id="cd12151">
    <property type="entry name" value="F1-ATPase_gamma"/>
    <property type="match status" value="1"/>
</dbReference>
<name>A0A5C6F722_9BACT</name>
<organism evidence="11 12">
    <name type="scientific">Rubripirellula reticaptiva</name>
    <dbReference type="NCBI Taxonomy" id="2528013"/>
    <lineage>
        <taxon>Bacteria</taxon>
        <taxon>Pseudomonadati</taxon>
        <taxon>Planctomycetota</taxon>
        <taxon>Planctomycetia</taxon>
        <taxon>Pirellulales</taxon>
        <taxon>Pirellulaceae</taxon>
        <taxon>Rubripirellula</taxon>
    </lineage>
</organism>
<keyword evidence="6 10" id="KW-0406">Ion transport</keyword>
<dbReference type="PRINTS" id="PR00126">
    <property type="entry name" value="ATPASEGAMMA"/>
</dbReference>
<evidence type="ECO:0000256" key="10">
    <source>
        <dbReference type="HAMAP-Rule" id="MF_00815"/>
    </source>
</evidence>
<dbReference type="NCBIfam" id="TIGR01146">
    <property type="entry name" value="ATPsyn_F1gamma"/>
    <property type="match status" value="1"/>
</dbReference>
<evidence type="ECO:0000256" key="6">
    <source>
        <dbReference type="ARBA" id="ARBA00023065"/>
    </source>
</evidence>
<dbReference type="AlphaFoldDB" id="A0A5C6F722"/>
<proteinExistence type="inferred from homology"/>
<dbReference type="GO" id="GO:0045259">
    <property type="term" value="C:proton-transporting ATP synthase complex"/>
    <property type="evidence" value="ECO:0007669"/>
    <property type="project" value="UniProtKB-KW"/>
</dbReference>
<evidence type="ECO:0000256" key="9">
    <source>
        <dbReference type="ARBA" id="ARBA00023310"/>
    </source>
</evidence>
<keyword evidence="5 10" id="KW-0375">Hydrogen ion transport</keyword>
<dbReference type="Gene3D" id="3.40.1380.10">
    <property type="match status" value="1"/>
</dbReference>
<keyword evidence="12" id="KW-1185">Reference proteome</keyword>
<keyword evidence="9 10" id="KW-0066">ATP synthesis</keyword>
<evidence type="ECO:0000313" key="11">
    <source>
        <dbReference type="EMBL" id="TWU55281.1"/>
    </source>
</evidence>
<dbReference type="PANTHER" id="PTHR11693:SF22">
    <property type="entry name" value="ATP SYNTHASE SUBUNIT GAMMA, MITOCHONDRIAL"/>
    <property type="match status" value="1"/>
</dbReference>
<comment type="subcellular location">
    <subcellularLocation>
        <location evidence="10">Cell membrane</location>
        <topology evidence="10">Peripheral membrane protein</topology>
    </subcellularLocation>
    <subcellularLocation>
        <location evidence="2">Membrane</location>
        <topology evidence="2">Peripheral membrane protein</topology>
    </subcellularLocation>
</comment>
<keyword evidence="10" id="KW-1003">Cell membrane</keyword>